<dbReference type="Proteomes" id="UP000499080">
    <property type="component" value="Unassembled WGS sequence"/>
</dbReference>
<feature type="signal peptide" evidence="1">
    <location>
        <begin position="1"/>
        <end position="24"/>
    </location>
</feature>
<reference evidence="2 3" key="1">
    <citation type="journal article" date="2019" name="Sci. Rep.">
        <title>Orb-weaving spider Araneus ventricosus genome elucidates the spidroin gene catalogue.</title>
        <authorList>
            <person name="Kono N."/>
            <person name="Nakamura H."/>
            <person name="Ohtoshi R."/>
            <person name="Moran D.A.P."/>
            <person name="Shinohara A."/>
            <person name="Yoshida Y."/>
            <person name="Fujiwara M."/>
            <person name="Mori M."/>
            <person name="Tomita M."/>
            <person name="Arakawa K."/>
        </authorList>
    </citation>
    <scope>NUCLEOTIDE SEQUENCE [LARGE SCALE GENOMIC DNA]</scope>
</reference>
<keyword evidence="3" id="KW-1185">Reference proteome</keyword>
<keyword evidence="1" id="KW-0732">Signal</keyword>
<organism evidence="2 3">
    <name type="scientific">Araneus ventricosus</name>
    <name type="common">Orbweaver spider</name>
    <name type="synonym">Epeira ventricosa</name>
    <dbReference type="NCBI Taxonomy" id="182803"/>
    <lineage>
        <taxon>Eukaryota</taxon>
        <taxon>Metazoa</taxon>
        <taxon>Ecdysozoa</taxon>
        <taxon>Arthropoda</taxon>
        <taxon>Chelicerata</taxon>
        <taxon>Arachnida</taxon>
        <taxon>Araneae</taxon>
        <taxon>Araneomorphae</taxon>
        <taxon>Entelegynae</taxon>
        <taxon>Araneoidea</taxon>
        <taxon>Araneidae</taxon>
        <taxon>Araneus</taxon>
    </lineage>
</organism>
<protein>
    <submittedName>
        <fullName evidence="2">Uncharacterized protein</fullName>
    </submittedName>
</protein>
<dbReference type="EMBL" id="BGPR01009640">
    <property type="protein sequence ID" value="GBN41357.1"/>
    <property type="molecule type" value="Genomic_DNA"/>
</dbReference>
<dbReference type="AlphaFoldDB" id="A0A4Y2NTP6"/>
<name>A0A4Y2NTP6_ARAVE</name>
<feature type="chain" id="PRO_5021204707" evidence="1">
    <location>
        <begin position="25"/>
        <end position="183"/>
    </location>
</feature>
<accession>A0A4Y2NTP6</accession>
<evidence type="ECO:0000313" key="3">
    <source>
        <dbReference type="Proteomes" id="UP000499080"/>
    </source>
</evidence>
<gene>
    <name evidence="2" type="ORF">AVEN_214085_1</name>
</gene>
<evidence type="ECO:0000256" key="1">
    <source>
        <dbReference type="SAM" id="SignalP"/>
    </source>
</evidence>
<comment type="caution">
    <text evidence="2">The sequence shown here is derived from an EMBL/GenBank/DDBJ whole genome shotgun (WGS) entry which is preliminary data.</text>
</comment>
<evidence type="ECO:0000313" key="2">
    <source>
        <dbReference type="EMBL" id="GBN41357.1"/>
    </source>
</evidence>
<sequence>MAIGVTQPLRLSLIFHLMGTAAVGLNQPLVHMNAAVNFAGDFAQNEWQRMSKWSGRFLSFVGSAVTSTLLCTAGSARNLNWFRVHCREDIGLASARRAFGLVQSYFITSLPHSTLATDRRHGSPHAFINQARINKECSFKPGLQSRCLTEEETFFQPATSDDNFPAHYQSFTPTLQCFKYNAN</sequence>
<proteinExistence type="predicted"/>